<protein>
    <submittedName>
        <fullName evidence="1">Uncharacterized protein</fullName>
    </submittedName>
</protein>
<proteinExistence type="predicted"/>
<dbReference type="RefSeq" id="XP_064671635.1">
    <property type="nucleotide sequence ID" value="XM_064814776.1"/>
</dbReference>
<accession>A0AAN6YU31</accession>
<dbReference type="EMBL" id="MU853337">
    <property type="protein sequence ID" value="KAK4114065.1"/>
    <property type="molecule type" value="Genomic_DNA"/>
</dbReference>
<evidence type="ECO:0000313" key="1">
    <source>
        <dbReference type="EMBL" id="KAK4114065.1"/>
    </source>
</evidence>
<dbReference type="GeneID" id="89938901"/>
<gene>
    <name evidence="1" type="ORF">N656DRAFT_777197</name>
</gene>
<reference evidence="1" key="1">
    <citation type="journal article" date="2023" name="Mol. Phylogenet. Evol.">
        <title>Genome-scale phylogeny and comparative genomics of the fungal order Sordariales.</title>
        <authorList>
            <person name="Hensen N."/>
            <person name="Bonometti L."/>
            <person name="Westerberg I."/>
            <person name="Brannstrom I.O."/>
            <person name="Guillou S."/>
            <person name="Cros-Aarteil S."/>
            <person name="Calhoun S."/>
            <person name="Haridas S."/>
            <person name="Kuo A."/>
            <person name="Mondo S."/>
            <person name="Pangilinan J."/>
            <person name="Riley R."/>
            <person name="LaButti K."/>
            <person name="Andreopoulos B."/>
            <person name="Lipzen A."/>
            <person name="Chen C."/>
            <person name="Yan M."/>
            <person name="Daum C."/>
            <person name="Ng V."/>
            <person name="Clum A."/>
            <person name="Steindorff A."/>
            <person name="Ohm R.A."/>
            <person name="Martin F."/>
            <person name="Silar P."/>
            <person name="Natvig D.O."/>
            <person name="Lalanne C."/>
            <person name="Gautier V."/>
            <person name="Ament-Velasquez S.L."/>
            <person name="Kruys A."/>
            <person name="Hutchinson M.I."/>
            <person name="Powell A.J."/>
            <person name="Barry K."/>
            <person name="Miller A.N."/>
            <person name="Grigoriev I.V."/>
            <person name="Debuchy R."/>
            <person name="Gladieux P."/>
            <person name="Hiltunen Thoren M."/>
            <person name="Johannesson H."/>
        </authorList>
    </citation>
    <scope>NUCLEOTIDE SEQUENCE</scope>
    <source>
        <strain evidence="1">CBS 508.74</strain>
    </source>
</reference>
<comment type="caution">
    <text evidence="1">The sequence shown here is derived from an EMBL/GenBank/DDBJ whole genome shotgun (WGS) entry which is preliminary data.</text>
</comment>
<keyword evidence="2" id="KW-1185">Reference proteome</keyword>
<reference evidence="1" key="2">
    <citation type="submission" date="2023-05" db="EMBL/GenBank/DDBJ databases">
        <authorList>
            <consortium name="Lawrence Berkeley National Laboratory"/>
            <person name="Steindorff A."/>
            <person name="Hensen N."/>
            <person name="Bonometti L."/>
            <person name="Westerberg I."/>
            <person name="Brannstrom I.O."/>
            <person name="Guillou S."/>
            <person name="Cros-Aarteil S."/>
            <person name="Calhoun S."/>
            <person name="Haridas S."/>
            <person name="Kuo A."/>
            <person name="Mondo S."/>
            <person name="Pangilinan J."/>
            <person name="Riley R."/>
            <person name="Labutti K."/>
            <person name="Andreopoulos B."/>
            <person name="Lipzen A."/>
            <person name="Chen C."/>
            <person name="Yanf M."/>
            <person name="Daum C."/>
            <person name="Ng V."/>
            <person name="Clum A."/>
            <person name="Ohm R."/>
            <person name="Martin F."/>
            <person name="Silar P."/>
            <person name="Natvig D."/>
            <person name="Lalanne C."/>
            <person name="Gautier V."/>
            <person name="Ament-Velasquez S.L."/>
            <person name="Kruys A."/>
            <person name="Hutchinson M.I."/>
            <person name="Powell A.J."/>
            <person name="Barry K."/>
            <person name="Miller A.N."/>
            <person name="Grigoriev I.V."/>
            <person name="Debuchy R."/>
            <person name="Gladieux P."/>
            <person name="Thoren M.H."/>
            <person name="Johannesson H."/>
        </authorList>
    </citation>
    <scope>NUCLEOTIDE SEQUENCE</scope>
    <source>
        <strain evidence="1">CBS 508.74</strain>
    </source>
</reference>
<sequence>MDGPYLVYAARLHKDFIHPREEQAACNALVKTKEREQRLQIREPWGNACHTILGVETRDLGHTAGNIRAMSLMSQPGTSGPLRSSSKAQVRLLKVHKPETETLKTPHGRHLRWWANLPEAVPDSMHVRAKPLANSNPFSLDCFRKIQAAEDIGYEVAIAHCAIPVRRFVCLICYRRKALGRGAGKTLGRPAAIDSAVASSASCR</sequence>
<dbReference type="AlphaFoldDB" id="A0AAN6YU31"/>
<evidence type="ECO:0000313" key="2">
    <source>
        <dbReference type="Proteomes" id="UP001302812"/>
    </source>
</evidence>
<dbReference type="Proteomes" id="UP001302812">
    <property type="component" value="Unassembled WGS sequence"/>
</dbReference>
<organism evidence="1 2">
    <name type="scientific">Canariomyces notabilis</name>
    <dbReference type="NCBI Taxonomy" id="2074819"/>
    <lineage>
        <taxon>Eukaryota</taxon>
        <taxon>Fungi</taxon>
        <taxon>Dikarya</taxon>
        <taxon>Ascomycota</taxon>
        <taxon>Pezizomycotina</taxon>
        <taxon>Sordariomycetes</taxon>
        <taxon>Sordariomycetidae</taxon>
        <taxon>Sordariales</taxon>
        <taxon>Chaetomiaceae</taxon>
        <taxon>Canariomyces</taxon>
    </lineage>
</organism>
<name>A0AAN6YU31_9PEZI</name>